<dbReference type="GeneID" id="93195384"/>
<organism evidence="1">
    <name type="scientific">Burkholderia contaminans</name>
    <dbReference type="NCBI Taxonomy" id="488447"/>
    <lineage>
        <taxon>Bacteria</taxon>
        <taxon>Pseudomonadati</taxon>
        <taxon>Pseudomonadota</taxon>
        <taxon>Betaproteobacteria</taxon>
        <taxon>Burkholderiales</taxon>
        <taxon>Burkholderiaceae</taxon>
        <taxon>Burkholderia</taxon>
        <taxon>Burkholderia cepacia complex</taxon>
    </lineage>
</organism>
<sequence>MYKPAICELSLTLDFLSNLRSPLFREKTSGLEMRIGKRNRFTGKRVDVIRGEGSPVGKDFNPMAAKKNTFRTLPTDPVFSRASEKTHQTFTLSAGFKFQ</sequence>
<reference evidence="2" key="3">
    <citation type="submission" date="2021-01" db="EMBL/GenBank/DDBJ databases">
        <title>Outbreak of Burkholderia contaminns endophthalmitis traced to a clinical ventilation system.</title>
        <authorList>
            <person name="Lipuma J."/>
            <person name="Spilker T."/>
            <person name="Kratholm J."/>
        </authorList>
    </citation>
    <scope>NUCLEOTIDE SEQUENCE</scope>
    <source>
        <strain evidence="2">HI4954</strain>
    </source>
</reference>
<reference evidence="4 6" key="5">
    <citation type="submission" date="2021-12" db="EMBL/GenBank/DDBJ databases">
        <title>Genomic and phenotypic characterization of three Burkholderia contaminans isolates recovered from different sources.</title>
        <authorList>
            <person name="Lopez De Volder A."/>
            <person name="Fan Y."/>
            <person name="Nunvar J."/>
            <person name="Herrera T."/>
            <person name="Timp W."/>
            <person name="Degrossi J."/>
        </authorList>
    </citation>
    <scope>NUCLEOTIDE SEQUENCE [LARGE SCALE GENOMIC DNA]</scope>
    <source>
        <strain evidence="4 6">LMG 23361</strain>
    </source>
</reference>
<evidence type="ECO:0000313" key="3">
    <source>
        <dbReference type="EMBL" id="MBO1833070.1"/>
    </source>
</evidence>
<evidence type="ECO:0000313" key="1">
    <source>
        <dbReference type="EMBL" id="BBA43995.1"/>
    </source>
</evidence>
<dbReference type="EMBL" id="CP090642">
    <property type="protein sequence ID" value="WFN22830.1"/>
    <property type="molecule type" value="Genomic_DNA"/>
</dbReference>
<evidence type="ECO:0000313" key="4">
    <source>
        <dbReference type="EMBL" id="WFN22830.1"/>
    </source>
</evidence>
<evidence type="ECO:0000313" key="2">
    <source>
        <dbReference type="EMBL" id="MBK1932573.1"/>
    </source>
</evidence>
<reference evidence="1" key="2">
    <citation type="journal article" date="2017" name="Genome Announc.">
        <title>High-Quality Draft Genome Sequence of Burkholderia contaminans CH-1, a Gram-Negative Bacterium That Metabolizes 2-Azahypoxanthine, a Plant Growth-Regulating Compound.</title>
        <authorList>
            <person name="Choi J.-H."/>
            <person name="Sugiura H."/>
            <person name="Moriuchi R."/>
            <person name="Kawagishi H."/>
            <person name="Dohra H."/>
        </authorList>
    </citation>
    <scope>NUCLEOTIDE SEQUENCE</scope>
    <source>
        <strain evidence="1">CH-1</strain>
    </source>
</reference>
<dbReference type="EMBL" id="AP018359">
    <property type="protein sequence ID" value="BBA43995.1"/>
    <property type="molecule type" value="Genomic_DNA"/>
</dbReference>
<proteinExistence type="predicted"/>
<dbReference type="Proteomes" id="UP000664048">
    <property type="component" value="Unassembled WGS sequence"/>
</dbReference>
<dbReference type="Proteomes" id="UP001220209">
    <property type="component" value="Chromosome 3"/>
</dbReference>
<reference evidence="3 5" key="4">
    <citation type="submission" date="2021-03" db="EMBL/GenBank/DDBJ databases">
        <title>Clinical course, treatment and visual outcome of an outbreak of Burkholderia contaminans endophthalmitis following cataract surgery.</title>
        <authorList>
            <person name="Lind C."/>
            <person name="Olsen K."/>
            <person name="Angelsen N.K."/>
            <person name="Krefting E.A."/>
            <person name="Fossen K."/>
            <person name="Gravningen K."/>
            <person name="Depoorter E."/>
            <person name="Vandamme P."/>
            <person name="Bertelsen G."/>
        </authorList>
    </citation>
    <scope>NUCLEOTIDE SEQUENCE [LARGE SCALE GENOMIC DNA]</scope>
    <source>
        <strain evidence="3 5">51242556</strain>
    </source>
</reference>
<dbReference type="EMBL" id="JAGEMX010000010">
    <property type="protein sequence ID" value="MBO1833070.1"/>
    <property type="molecule type" value="Genomic_DNA"/>
</dbReference>
<dbReference type="Proteomes" id="UP000611459">
    <property type="component" value="Unassembled WGS sequence"/>
</dbReference>
<evidence type="ECO:0000313" key="6">
    <source>
        <dbReference type="Proteomes" id="UP001220209"/>
    </source>
</evidence>
<evidence type="ECO:0000313" key="5">
    <source>
        <dbReference type="Proteomes" id="UP000664048"/>
    </source>
</evidence>
<dbReference type="AlphaFoldDB" id="A0A250LHC8"/>
<name>A0A250LHC8_9BURK</name>
<protein>
    <submittedName>
        <fullName evidence="1">Uncharacterized protein</fullName>
    </submittedName>
</protein>
<reference evidence="1" key="1">
    <citation type="journal article" date="2016" name="Biosci. Biotechnol. Biochem.">
        <title>Bioconversion of AHX to AOH by resting cells of Burkholderia contaminans CH-1.</title>
        <authorList>
            <person name="Choi J.H."/>
            <person name="Kikuchi A."/>
            <person name="Pumkaeo P."/>
            <person name="Hirai H."/>
            <person name="Tokuyama S."/>
            <person name="Kawagishi H."/>
        </authorList>
    </citation>
    <scope>NUCLEOTIDE SEQUENCE</scope>
    <source>
        <strain evidence="1">CH-1</strain>
    </source>
</reference>
<dbReference type="RefSeq" id="WP_135370802.1">
    <property type="nucleotide sequence ID" value="NZ_AP018359.1"/>
</dbReference>
<accession>A0A250LHC8</accession>
<keyword evidence="5" id="KW-1185">Reference proteome</keyword>
<gene>
    <name evidence="1" type="ORF">BCCH1_64970</name>
    <name evidence="3" type="ORF">J4M89_27150</name>
    <name evidence="2" type="ORF">JIN94_22060</name>
    <name evidence="4" type="ORF">LXE91_33255</name>
</gene>
<dbReference type="EMBL" id="JAENIB010000009">
    <property type="protein sequence ID" value="MBK1932573.1"/>
    <property type="molecule type" value="Genomic_DNA"/>
</dbReference>